<evidence type="ECO:0000313" key="1">
    <source>
        <dbReference type="EMBL" id="SEB06677.1"/>
    </source>
</evidence>
<dbReference type="RefSeq" id="WP_091093889.1">
    <property type="nucleotide sequence ID" value="NZ_FNRD01000019.1"/>
</dbReference>
<accession>A0A1H4GB57</accession>
<dbReference type="EMBL" id="FNRD01000019">
    <property type="protein sequence ID" value="SEB06677.1"/>
    <property type="molecule type" value="Genomic_DNA"/>
</dbReference>
<dbReference type="AlphaFoldDB" id="A0A1H4GB57"/>
<keyword evidence="2" id="KW-1185">Reference proteome</keyword>
<reference evidence="2" key="1">
    <citation type="submission" date="2016-10" db="EMBL/GenBank/DDBJ databases">
        <authorList>
            <person name="Varghese N."/>
            <person name="Submissions S."/>
        </authorList>
    </citation>
    <scope>NUCLEOTIDE SEQUENCE [LARGE SCALE GENOMIC DNA]</scope>
    <source>
        <strain evidence="2">DSM 22376</strain>
    </source>
</reference>
<evidence type="ECO:0000313" key="2">
    <source>
        <dbReference type="Proteomes" id="UP000198951"/>
    </source>
</evidence>
<dbReference type="OrthoDB" id="1339084at2"/>
<name>A0A1H4GB57_9FLAO</name>
<protein>
    <submittedName>
        <fullName evidence="1">Uncharacterized protein</fullName>
    </submittedName>
</protein>
<dbReference type="STRING" id="150146.SAMN05443667_11931"/>
<dbReference type="Proteomes" id="UP000198951">
    <property type="component" value="Unassembled WGS sequence"/>
</dbReference>
<proteinExistence type="predicted"/>
<sequence length="206" mass="24808">MKKINTFWNWFQDNHHTIKTIVNQTPENQKHITFWINKNLNYYCRELDFIIVFPKNLTPKFEFIITANGNKNYFHELITLVDNAPLLKSWKFTAFIQPTTEIDKMMKGLDEPYIFHDITLKISELKFKPILYDENIEKMDIMIFLKNYNLLCDTKTLKQAIYIILQELLGEERLYQKISLVQLAQTTNKEKDLIQLYELQWYLDAL</sequence>
<gene>
    <name evidence="1" type="ORF">SAMN05443667_11931</name>
</gene>
<organism evidence="1 2">
    <name type="scientific">Flavobacterium gillisiae</name>
    <dbReference type="NCBI Taxonomy" id="150146"/>
    <lineage>
        <taxon>Bacteria</taxon>
        <taxon>Pseudomonadati</taxon>
        <taxon>Bacteroidota</taxon>
        <taxon>Flavobacteriia</taxon>
        <taxon>Flavobacteriales</taxon>
        <taxon>Flavobacteriaceae</taxon>
        <taxon>Flavobacterium</taxon>
    </lineage>
</organism>